<comment type="caution">
    <text evidence="2">The sequence shown here is derived from an EMBL/GenBank/DDBJ whole genome shotgun (WGS) entry which is preliminary data.</text>
</comment>
<gene>
    <name evidence="2" type="ORF">BO83DRAFT_421879</name>
</gene>
<evidence type="ECO:0000256" key="1">
    <source>
        <dbReference type="SAM" id="MobiDB-lite"/>
    </source>
</evidence>
<dbReference type="RefSeq" id="XP_025382001.1">
    <property type="nucleotide sequence ID" value="XM_025535012.1"/>
</dbReference>
<dbReference type="Proteomes" id="UP000246171">
    <property type="component" value="Unassembled WGS sequence"/>
</dbReference>
<evidence type="ECO:0000313" key="2">
    <source>
        <dbReference type="EMBL" id="PWY61992.1"/>
    </source>
</evidence>
<reference evidence="2" key="1">
    <citation type="submission" date="2016-12" db="EMBL/GenBank/DDBJ databases">
        <title>The genomes of Aspergillus section Nigri reveals drivers in fungal speciation.</title>
        <authorList>
            <consortium name="DOE Joint Genome Institute"/>
            <person name="Vesth T.C."/>
            <person name="Nybo J."/>
            <person name="Theobald S."/>
            <person name="Brandl J."/>
            <person name="Frisvad J.C."/>
            <person name="Nielsen K.F."/>
            <person name="Lyhne E.K."/>
            <person name="Kogle M.E."/>
            <person name="Kuo A."/>
            <person name="Riley R."/>
            <person name="Clum A."/>
            <person name="Nolan M."/>
            <person name="Lipzen A."/>
            <person name="Salamov A."/>
            <person name="Henrissat B."/>
            <person name="Wiebenga A."/>
            <person name="De vries R.P."/>
            <person name="Grigoriev I.V."/>
            <person name="Mortensen U.H."/>
            <person name="Andersen M.R."/>
            <person name="Baker S.E."/>
        </authorList>
    </citation>
    <scope>NUCLEOTIDE SEQUENCE</scope>
    <source>
        <strain evidence="2">CBS 122712</strain>
    </source>
</reference>
<dbReference type="GeneID" id="37056974"/>
<dbReference type="EMBL" id="MSFU01000050">
    <property type="protein sequence ID" value="PWY61992.1"/>
    <property type="molecule type" value="Genomic_DNA"/>
</dbReference>
<name>A0A317UN75_ASPEC</name>
<proteinExistence type="predicted"/>
<keyword evidence="3" id="KW-1185">Reference proteome</keyword>
<protein>
    <submittedName>
        <fullName evidence="2">Uncharacterized protein</fullName>
    </submittedName>
</protein>
<dbReference type="VEuPathDB" id="FungiDB:BO83DRAFT_421879"/>
<accession>A0A317UN75</accession>
<dbReference type="AlphaFoldDB" id="A0A317UN75"/>
<organism evidence="2 3">
    <name type="scientific">Aspergillus eucalypticola (strain CBS 122712 / IBT 29274)</name>
    <dbReference type="NCBI Taxonomy" id="1448314"/>
    <lineage>
        <taxon>Eukaryota</taxon>
        <taxon>Fungi</taxon>
        <taxon>Dikarya</taxon>
        <taxon>Ascomycota</taxon>
        <taxon>Pezizomycotina</taxon>
        <taxon>Eurotiomycetes</taxon>
        <taxon>Eurotiomycetidae</taxon>
        <taxon>Eurotiales</taxon>
        <taxon>Aspergillaceae</taxon>
        <taxon>Aspergillus</taxon>
        <taxon>Aspergillus subgen. Circumdati</taxon>
    </lineage>
</organism>
<evidence type="ECO:0000313" key="3">
    <source>
        <dbReference type="Proteomes" id="UP000246171"/>
    </source>
</evidence>
<sequence>MSVAELECGSPFEPRCPPPIGEFSETQSCHVYAGHGAHLPAIRDESPVPFHHSISISAAPVQWGALQQQHHAMAHAMLSAYDPLPDPTPSSYTLPSNDPPMVESLFGPAYGTVQQSLNPPGRYPQCGQSSIVPNQVASNSQSSVHLNYQQQL</sequence>
<feature type="region of interest" description="Disordered" evidence="1">
    <location>
        <begin position="85"/>
        <end position="106"/>
    </location>
</feature>